<dbReference type="OrthoDB" id="5592859at2759"/>
<feature type="region of interest" description="Disordered" evidence="1">
    <location>
        <begin position="403"/>
        <end position="457"/>
    </location>
</feature>
<dbReference type="VEuPathDB" id="FungiDB:AMAG_01812"/>
<feature type="region of interest" description="Disordered" evidence="1">
    <location>
        <begin position="258"/>
        <end position="348"/>
    </location>
</feature>
<feature type="compositionally biased region" description="Basic residues" evidence="1">
    <location>
        <begin position="618"/>
        <end position="628"/>
    </location>
</feature>
<dbReference type="Proteomes" id="UP000054350">
    <property type="component" value="Unassembled WGS sequence"/>
</dbReference>
<feature type="compositionally biased region" description="Basic and acidic residues" evidence="1">
    <location>
        <begin position="422"/>
        <end position="434"/>
    </location>
</feature>
<dbReference type="AlphaFoldDB" id="A0A0L0S0S8"/>
<protein>
    <submittedName>
        <fullName evidence="2">Uncharacterized protein</fullName>
    </submittedName>
</protein>
<gene>
    <name evidence="2" type="ORF">AMAG_01812</name>
</gene>
<evidence type="ECO:0000313" key="3">
    <source>
        <dbReference type="Proteomes" id="UP000054350"/>
    </source>
</evidence>
<feature type="region of interest" description="Disordered" evidence="1">
    <location>
        <begin position="190"/>
        <end position="211"/>
    </location>
</feature>
<accession>A0A0L0S0S8</accession>
<reference evidence="2 3" key="1">
    <citation type="submission" date="2009-11" db="EMBL/GenBank/DDBJ databases">
        <title>Annotation of Allomyces macrogynus ATCC 38327.</title>
        <authorList>
            <consortium name="The Broad Institute Genome Sequencing Platform"/>
            <person name="Russ C."/>
            <person name="Cuomo C."/>
            <person name="Burger G."/>
            <person name="Gray M.W."/>
            <person name="Holland P.W.H."/>
            <person name="King N."/>
            <person name="Lang F.B.F."/>
            <person name="Roger A.J."/>
            <person name="Ruiz-Trillo I."/>
            <person name="Young S.K."/>
            <person name="Zeng Q."/>
            <person name="Gargeya S."/>
            <person name="Fitzgerald M."/>
            <person name="Haas B."/>
            <person name="Abouelleil A."/>
            <person name="Alvarado L."/>
            <person name="Arachchi H.M."/>
            <person name="Berlin A."/>
            <person name="Chapman S.B."/>
            <person name="Gearin G."/>
            <person name="Goldberg J."/>
            <person name="Griggs A."/>
            <person name="Gujja S."/>
            <person name="Hansen M."/>
            <person name="Heiman D."/>
            <person name="Howarth C."/>
            <person name="Larimer J."/>
            <person name="Lui A."/>
            <person name="MacDonald P.J.P."/>
            <person name="McCowen C."/>
            <person name="Montmayeur A."/>
            <person name="Murphy C."/>
            <person name="Neiman D."/>
            <person name="Pearson M."/>
            <person name="Priest M."/>
            <person name="Roberts A."/>
            <person name="Saif S."/>
            <person name="Shea T."/>
            <person name="Sisk P."/>
            <person name="Stolte C."/>
            <person name="Sykes S."/>
            <person name="Wortman J."/>
            <person name="Nusbaum C."/>
            <person name="Birren B."/>
        </authorList>
    </citation>
    <scope>NUCLEOTIDE SEQUENCE [LARGE SCALE GENOMIC DNA]</scope>
    <source>
        <strain evidence="2 3">ATCC 38327</strain>
    </source>
</reference>
<dbReference type="EMBL" id="GG745329">
    <property type="protein sequence ID" value="KNE55961.1"/>
    <property type="molecule type" value="Genomic_DNA"/>
</dbReference>
<organism evidence="2 3">
    <name type="scientific">Allomyces macrogynus (strain ATCC 38327)</name>
    <name type="common">Allomyces javanicus var. macrogynus</name>
    <dbReference type="NCBI Taxonomy" id="578462"/>
    <lineage>
        <taxon>Eukaryota</taxon>
        <taxon>Fungi</taxon>
        <taxon>Fungi incertae sedis</taxon>
        <taxon>Blastocladiomycota</taxon>
        <taxon>Blastocladiomycetes</taxon>
        <taxon>Blastocladiales</taxon>
        <taxon>Blastocladiaceae</taxon>
        <taxon>Allomyces</taxon>
    </lineage>
</organism>
<evidence type="ECO:0000313" key="2">
    <source>
        <dbReference type="EMBL" id="KNE55961.1"/>
    </source>
</evidence>
<feature type="region of interest" description="Disordered" evidence="1">
    <location>
        <begin position="494"/>
        <end position="646"/>
    </location>
</feature>
<name>A0A0L0S0S8_ALLM3</name>
<keyword evidence="3" id="KW-1185">Reference proteome</keyword>
<proteinExistence type="predicted"/>
<feature type="compositionally biased region" description="Basic residues" evidence="1">
    <location>
        <begin position="435"/>
        <end position="452"/>
    </location>
</feature>
<feature type="compositionally biased region" description="Basic and acidic residues" evidence="1">
    <location>
        <begin position="276"/>
        <end position="292"/>
    </location>
</feature>
<feature type="compositionally biased region" description="Acidic residues" evidence="1">
    <location>
        <begin position="293"/>
        <end position="303"/>
    </location>
</feature>
<sequence>MATLIVTPTVLVPRPSAARVKDRPAASSLAGDPPPRFPARSDVVAAAARAWWQHCLFRLYWLGTHHRAPATSAATNPVEEHRRHLLIYDSSVPCPCAYCLRARLADAQGAQSQRTPLLLTQTAWWPPGLAALLVSSRVMARVLVAAASNAPLATSAGPNGAAGLGMTALLTLWATADRWRPSVFATLARYRSPSPEPGSTSPRFSPRRGPTPRYIPPIAPLVLDDAVPPDLPVDGPVSLPRLLSQLCIFSVQSLPPPLVAGKDFRRHPTNASTRGRPLERSSHIYRGLRDPFGEEEEEIESPDTGDGHSDRSTSLDSADWAASRNATRASSSSSESSPPPANRRRRARTSSLLVELDGGDDDDGFLFGFSREPYPEPVPVVVMPPPGPVTHSSWLAGTAPPTVPPATLYSDPESIGDLSSSEAERADQLDDRDRHRGHHRHHRHRHHHRRHRDQAVDQAAEPLRGGLPDSTARQPVRRSVSFASEVVAAEYPSTVPDVPSRADMGQPEASAFPTATAQSSSSLEAAHPAPPPPTVPLPTSSCVQDGAIASSLPSHPPLPTPSNVEPTDRGAPPPPPPPHYQYPTLTRLSPPLPPTFPTSHSMASEAPLASSPPTPAKKSSRKPRRSRRAPSPVPTIREPSPGPEADHAATLVQDAKDAIQAARRAQTSELAAHFAMGLRLGKCERLVAELAAESHGAGAALDRVDVWGAQLADMVDQL</sequence>
<feature type="compositionally biased region" description="Low complexity" evidence="1">
    <location>
        <begin position="597"/>
        <end position="609"/>
    </location>
</feature>
<evidence type="ECO:0000256" key="1">
    <source>
        <dbReference type="SAM" id="MobiDB-lite"/>
    </source>
</evidence>
<feature type="compositionally biased region" description="Low complexity" evidence="1">
    <location>
        <begin position="321"/>
        <end position="336"/>
    </location>
</feature>
<feature type="compositionally biased region" description="Pro residues" evidence="1">
    <location>
        <begin position="571"/>
        <end position="580"/>
    </location>
</feature>
<reference evidence="3" key="2">
    <citation type="submission" date="2009-11" db="EMBL/GenBank/DDBJ databases">
        <title>The Genome Sequence of Allomyces macrogynus strain ATCC 38327.</title>
        <authorList>
            <consortium name="The Broad Institute Genome Sequencing Platform"/>
            <person name="Russ C."/>
            <person name="Cuomo C."/>
            <person name="Shea T."/>
            <person name="Young S.K."/>
            <person name="Zeng Q."/>
            <person name="Koehrsen M."/>
            <person name="Haas B."/>
            <person name="Borodovsky M."/>
            <person name="Guigo R."/>
            <person name="Alvarado L."/>
            <person name="Berlin A."/>
            <person name="Borenstein D."/>
            <person name="Chen Z."/>
            <person name="Engels R."/>
            <person name="Freedman E."/>
            <person name="Gellesch M."/>
            <person name="Goldberg J."/>
            <person name="Griggs A."/>
            <person name="Gujja S."/>
            <person name="Heiman D."/>
            <person name="Hepburn T."/>
            <person name="Howarth C."/>
            <person name="Jen D."/>
            <person name="Larson L."/>
            <person name="Lewis B."/>
            <person name="Mehta T."/>
            <person name="Park D."/>
            <person name="Pearson M."/>
            <person name="Roberts A."/>
            <person name="Saif S."/>
            <person name="Shenoy N."/>
            <person name="Sisk P."/>
            <person name="Stolte C."/>
            <person name="Sykes S."/>
            <person name="Walk T."/>
            <person name="White J."/>
            <person name="Yandava C."/>
            <person name="Burger G."/>
            <person name="Gray M.W."/>
            <person name="Holland P.W.H."/>
            <person name="King N."/>
            <person name="Lang F.B.F."/>
            <person name="Roger A.J."/>
            <person name="Ruiz-Trillo I."/>
            <person name="Lander E."/>
            <person name="Nusbaum C."/>
        </authorList>
    </citation>
    <scope>NUCLEOTIDE SEQUENCE [LARGE SCALE GENOMIC DNA]</scope>
    <source>
        <strain evidence="3">ATCC 38327</strain>
    </source>
</reference>